<feature type="domain" description="CYTH" evidence="2">
    <location>
        <begin position="3"/>
        <end position="151"/>
    </location>
</feature>
<dbReference type="PROSITE" id="PS51707">
    <property type="entry name" value="CYTH"/>
    <property type="match status" value="1"/>
</dbReference>
<accession>A0A940DTM5</accession>
<dbReference type="InterPro" id="IPR023577">
    <property type="entry name" value="CYTH_domain"/>
</dbReference>
<feature type="active site" description="Proton acceptor" evidence="1">
    <location>
        <position position="31"/>
    </location>
</feature>
<comment type="caution">
    <text evidence="3">The sequence shown here is derived from an EMBL/GenBank/DDBJ whole genome shotgun (WGS) entry which is preliminary data.</text>
</comment>
<dbReference type="InterPro" id="IPR033469">
    <property type="entry name" value="CYTH-like_dom_sf"/>
</dbReference>
<dbReference type="PIRSF" id="PIRSF016487">
    <property type="entry name" value="CYTH_UCP016487"/>
    <property type="match status" value="1"/>
</dbReference>
<sequence>MDHTETERKFLVLDDSYKQAATGSRRMTQGYICRESGRTVRVRISDGQAWLTIKGASTDNGLSRYEWEKEIPADEAEQLMDLCHDGIIDKTRFFVPFGGHVFEVDEFHGDNEGLTIAEIELENETEPFSRPEWLGKEVTGDRRYYNSMLTQNPYSQW</sequence>
<dbReference type="AlphaFoldDB" id="A0A940DTM5"/>
<evidence type="ECO:0000259" key="2">
    <source>
        <dbReference type="PROSITE" id="PS51707"/>
    </source>
</evidence>
<dbReference type="SUPFAM" id="SSF55154">
    <property type="entry name" value="CYTH-like phosphatases"/>
    <property type="match status" value="1"/>
</dbReference>
<organism evidence="3 4">
    <name type="scientific">Candidatus Cryptobacteroides avicola</name>
    <dbReference type="NCBI Taxonomy" id="2840757"/>
    <lineage>
        <taxon>Bacteria</taxon>
        <taxon>Pseudomonadati</taxon>
        <taxon>Bacteroidota</taxon>
        <taxon>Bacteroidia</taxon>
        <taxon>Bacteroidales</taxon>
        <taxon>Candidatus Cryptobacteroides</taxon>
    </lineage>
</organism>
<gene>
    <name evidence="3" type="ORF">IAB75_03270</name>
</gene>
<dbReference type="CDD" id="cd07891">
    <property type="entry name" value="CYTH-like_CthTTM-like_1"/>
    <property type="match status" value="1"/>
</dbReference>
<dbReference type="EMBL" id="JADILV010000021">
    <property type="protein sequence ID" value="MBO8483123.1"/>
    <property type="molecule type" value="Genomic_DNA"/>
</dbReference>
<dbReference type="Pfam" id="PF01928">
    <property type="entry name" value="CYTH"/>
    <property type="match status" value="1"/>
</dbReference>
<dbReference type="InterPro" id="IPR012042">
    <property type="entry name" value="NeuTTM/CthTTM-like"/>
</dbReference>
<proteinExistence type="predicted"/>
<name>A0A940DTM5_9BACT</name>
<reference evidence="3" key="2">
    <citation type="journal article" date="2021" name="PeerJ">
        <title>Extensive microbial diversity within the chicken gut microbiome revealed by metagenomics and culture.</title>
        <authorList>
            <person name="Gilroy R."/>
            <person name="Ravi A."/>
            <person name="Getino M."/>
            <person name="Pursley I."/>
            <person name="Horton D.L."/>
            <person name="Alikhan N.F."/>
            <person name="Baker D."/>
            <person name="Gharbi K."/>
            <person name="Hall N."/>
            <person name="Watson M."/>
            <person name="Adriaenssens E.M."/>
            <person name="Foster-Nyarko E."/>
            <person name="Jarju S."/>
            <person name="Secka A."/>
            <person name="Antonio M."/>
            <person name="Oren A."/>
            <person name="Chaudhuri R.R."/>
            <person name="La Ragione R."/>
            <person name="Hildebrand F."/>
            <person name="Pallen M.J."/>
        </authorList>
    </citation>
    <scope>NUCLEOTIDE SEQUENCE</scope>
    <source>
        <strain evidence="3">G3-8215</strain>
    </source>
</reference>
<evidence type="ECO:0000313" key="4">
    <source>
        <dbReference type="Proteomes" id="UP000725002"/>
    </source>
</evidence>
<evidence type="ECO:0000313" key="3">
    <source>
        <dbReference type="EMBL" id="MBO8483123.1"/>
    </source>
</evidence>
<evidence type="ECO:0000256" key="1">
    <source>
        <dbReference type="PIRSR" id="PIRSR016487-1"/>
    </source>
</evidence>
<protein>
    <submittedName>
        <fullName evidence="3">CYTH domain-containing protein</fullName>
    </submittedName>
</protein>
<dbReference type="PANTHER" id="PTHR40114:SF1">
    <property type="entry name" value="SLR0698 PROTEIN"/>
    <property type="match status" value="1"/>
</dbReference>
<dbReference type="PANTHER" id="PTHR40114">
    <property type="entry name" value="SLR0698 PROTEIN"/>
    <property type="match status" value="1"/>
</dbReference>
<dbReference type="Proteomes" id="UP000725002">
    <property type="component" value="Unassembled WGS sequence"/>
</dbReference>
<dbReference type="SMART" id="SM01118">
    <property type="entry name" value="CYTH"/>
    <property type="match status" value="1"/>
</dbReference>
<dbReference type="Gene3D" id="2.40.320.10">
    <property type="entry name" value="Hypothetical Protein Pfu-838710-001"/>
    <property type="match status" value="1"/>
</dbReference>
<reference evidence="3" key="1">
    <citation type="submission" date="2020-10" db="EMBL/GenBank/DDBJ databases">
        <authorList>
            <person name="Gilroy R."/>
        </authorList>
    </citation>
    <scope>NUCLEOTIDE SEQUENCE</scope>
    <source>
        <strain evidence="3">G3-8215</strain>
    </source>
</reference>